<evidence type="ECO:0000256" key="1">
    <source>
        <dbReference type="SAM" id="MobiDB-lite"/>
    </source>
</evidence>
<dbReference type="AlphaFoldDB" id="A0A915PEM2"/>
<evidence type="ECO:0000256" key="2">
    <source>
        <dbReference type="SAM" id="Phobius"/>
    </source>
</evidence>
<feature type="compositionally biased region" description="Polar residues" evidence="1">
    <location>
        <begin position="335"/>
        <end position="359"/>
    </location>
</feature>
<protein>
    <submittedName>
        <fullName evidence="4">Uncharacterized protein</fullName>
    </submittedName>
</protein>
<sequence length="894" mass="103273">MNFSYSEWVLENCTFCTNDSNCIRPAKFKYPILCLSKKIGIKNFNNFIEHPPEQEISLFLIYLLLSTIIGLQLIHLVYLGLSKLKNYRARVARRQQINRVRANYGVYSSPAITTPFTSGKRKFDELSPSTTLAPPTKYLTSPHRHVSPPPTLATNLPSPPRHVSPLPTLATNLPSPPRHISYASLIPPDDSPPRPDTPPDEVPFEKELQEFYDSLMAATTGLTSSPMKMEEKRKINSEKNSEQDKKRKVVAEQDEVRKRQIKMRMEDRSPTSETIEESIYPVTPPLSSPISDNETRQIIQNTPSNINQEQTPPKKESDITNKPDLIKSLTPPKVESQTNQTENKIQTITSPPTRESSSLIIEDGSKPEVNSTLTPSPPHPPKIDPANPNQTYKTISSPKKQPEPQKPITPPRVNQDKEKSYTIIPVIPSMENQEIEKPLIKKPASLQITTPESVKPLVTKPVTPPRLHKELEKPLPTKSITPPRTYLTHPIPEPQILAPRTQKRPQSPLKNQIPPAKQSSNQTNATISQSTQTSPKSSPSVLDAMGLRPSKVENNSREKTCDGFTKHFLNSKPMDVNYLPEVFLCYYTELLDNIAILNNISDSENDKIIIKIIFISQYYLINSTIDNDKNKEIQNGIIDDDIIKLFWTDPFKSTYFLLCKRYNVGNEEENLKINFNENITKLQTNENKKERRNLSKNKNYLEKLLDNLTENKIKVNLEEIQEANFQVFFTTFFRTQFAFTWNLQKSIKYVEEISKLLYFNERLAQLFGRARMELLTELYPDCFYRKIYLFTEDYARSNLFTPIYLETVKECCEYIDKFIRLKRLYEKKEIQKQFLNKMGDVWTNCIHLKNGQNYHIEENLKGQREIWIEKIAEIFKELNKKDLKKFRNIILDNR</sequence>
<feature type="transmembrane region" description="Helical" evidence="2">
    <location>
        <begin position="59"/>
        <end position="81"/>
    </location>
</feature>
<evidence type="ECO:0000313" key="3">
    <source>
        <dbReference type="Proteomes" id="UP000887560"/>
    </source>
</evidence>
<feature type="region of interest" description="Disordered" evidence="1">
    <location>
        <begin position="456"/>
        <end position="556"/>
    </location>
</feature>
<dbReference type="WBParaSite" id="scf7180000424411.g13017">
    <property type="protein sequence ID" value="scf7180000424411.g13017"/>
    <property type="gene ID" value="scf7180000424411.g13017"/>
</dbReference>
<feature type="region of interest" description="Disordered" evidence="1">
    <location>
        <begin position="219"/>
        <end position="420"/>
    </location>
</feature>
<feature type="compositionally biased region" description="Basic and acidic residues" evidence="1">
    <location>
        <begin position="312"/>
        <end position="325"/>
    </location>
</feature>
<evidence type="ECO:0000313" key="4">
    <source>
        <dbReference type="WBParaSite" id="scf7180000424411.g13017"/>
    </source>
</evidence>
<feature type="compositionally biased region" description="Low complexity" evidence="1">
    <location>
        <begin position="528"/>
        <end position="540"/>
    </location>
</feature>
<keyword evidence="2" id="KW-0812">Transmembrane</keyword>
<feature type="compositionally biased region" description="Pro residues" evidence="1">
    <location>
        <begin position="147"/>
        <end position="162"/>
    </location>
</feature>
<keyword evidence="2" id="KW-1133">Transmembrane helix</keyword>
<feature type="compositionally biased region" description="Polar residues" evidence="1">
    <location>
        <begin position="288"/>
        <end position="311"/>
    </location>
</feature>
<organism evidence="3 4">
    <name type="scientific">Meloidogyne floridensis</name>
    <dbReference type="NCBI Taxonomy" id="298350"/>
    <lineage>
        <taxon>Eukaryota</taxon>
        <taxon>Metazoa</taxon>
        <taxon>Ecdysozoa</taxon>
        <taxon>Nematoda</taxon>
        <taxon>Chromadorea</taxon>
        <taxon>Rhabditida</taxon>
        <taxon>Tylenchina</taxon>
        <taxon>Tylenchomorpha</taxon>
        <taxon>Tylenchoidea</taxon>
        <taxon>Meloidogynidae</taxon>
        <taxon>Meloidogyninae</taxon>
        <taxon>Meloidogyne</taxon>
    </lineage>
</organism>
<keyword evidence="2" id="KW-0472">Membrane</keyword>
<keyword evidence="3" id="KW-1185">Reference proteome</keyword>
<proteinExistence type="predicted"/>
<name>A0A915PEM2_9BILA</name>
<feature type="region of interest" description="Disordered" evidence="1">
    <location>
        <begin position="119"/>
        <end position="202"/>
    </location>
</feature>
<feature type="compositionally biased region" description="Basic and acidic residues" evidence="1">
    <location>
        <begin position="228"/>
        <end position="270"/>
    </location>
</feature>
<feature type="compositionally biased region" description="Polar residues" evidence="1">
    <location>
        <begin position="517"/>
        <end position="527"/>
    </location>
</feature>
<reference evidence="4" key="1">
    <citation type="submission" date="2022-11" db="UniProtKB">
        <authorList>
            <consortium name="WormBaseParasite"/>
        </authorList>
    </citation>
    <scope>IDENTIFICATION</scope>
</reference>
<accession>A0A915PEM2</accession>
<dbReference type="Proteomes" id="UP000887560">
    <property type="component" value="Unplaced"/>
</dbReference>